<dbReference type="GO" id="GO:0000166">
    <property type="term" value="F:nucleotide binding"/>
    <property type="evidence" value="ECO:0007669"/>
    <property type="project" value="UniProtKB-KW"/>
</dbReference>
<dbReference type="PIRSF" id="PIRSF001455">
    <property type="entry name" value="DHQ_synth"/>
    <property type="match status" value="1"/>
</dbReference>
<evidence type="ECO:0000256" key="8">
    <source>
        <dbReference type="ARBA" id="ARBA00017684"/>
    </source>
</evidence>
<evidence type="ECO:0000256" key="1">
    <source>
        <dbReference type="ARBA" id="ARBA00001393"/>
    </source>
</evidence>
<feature type="domain" description="3-dehydroquinate synthase N-terminal" evidence="19">
    <location>
        <begin position="66"/>
        <end position="176"/>
    </location>
</feature>
<proteinExistence type="inferred from homology"/>
<reference evidence="22" key="1">
    <citation type="submission" date="2015-08" db="EMBL/GenBank/DDBJ databases">
        <title>Fjat-10028 dsm 16317.</title>
        <authorList>
            <person name="Liu B."/>
            <person name="Wang J."/>
            <person name="Zhu Y."/>
            <person name="Liu G."/>
            <person name="Chen Q."/>
            <person name="Chen Z."/>
            <person name="Lan J."/>
            <person name="Che J."/>
            <person name="Ge C."/>
            <person name="Shi H."/>
            <person name="Pan Z."/>
            <person name="Liu X."/>
        </authorList>
    </citation>
    <scope>NUCLEOTIDE SEQUENCE [LARGE SCALE GENOMIC DNA]</scope>
    <source>
        <strain evidence="22">DSM 16317</strain>
    </source>
</reference>
<feature type="binding site" evidence="18">
    <location>
        <position position="181"/>
    </location>
    <ligand>
        <name>Zn(2+)</name>
        <dbReference type="ChEBI" id="CHEBI:29105"/>
    </ligand>
</feature>
<feature type="binding site" evidence="18">
    <location>
        <begin position="127"/>
        <end position="128"/>
    </location>
    <ligand>
        <name>NAD(+)</name>
        <dbReference type="ChEBI" id="CHEBI:57540"/>
    </ligand>
</feature>
<feature type="binding site" evidence="18">
    <location>
        <position position="243"/>
    </location>
    <ligand>
        <name>Zn(2+)</name>
        <dbReference type="ChEBI" id="CHEBI:29105"/>
    </ligand>
</feature>
<dbReference type="CDD" id="cd08195">
    <property type="entry name" value="DHQS"/>
    <property type="match status" value="1"/>
</dbReference>
<name>A0A0M0LEC7_9BACL</name>
<comment type="cofactor">
    <cofactor evidence="3">
        <name>Zn(2+)</name>
        <dbReference type="ChEBI" id="CHEBI:29105"/>
    </cofactor>
</comment>
<evidence type="ECO:0000256" key="11">
    <source>
        <dbReference type="ARBA" id="ARBA00022723"/>
    </source>
</evidence>
<evidence type="ECO:0000256" key="5">
    <source>
        <dbReference type="ARBA" id="ARBA00004661"/>
    </source>
</evidence>
<dbReference type="NCBIfam" id="TIGR01357">
    <property type="entry name" value="aroB"/>
    <property type="match status" value="1"/>
</dbReference>
<evidence type="ECO:0000256" key="16">
    <source>
        <dbReference type="ARBA" id="ARBA00023239"/>
    </source>
</evidence>
<dbReference type="PATRIC" id="fig|263475.3.peg.3579"/>
<feature type="domain" description="3-dehydroquinate synthase C-terminal" evidence="20">
    <location>
        <begin position="178"/>
        <end position="321"/>
    </location>
</feature>
<evidence type="ECO:0000256" key="18">
    <source>
        <dbReference type="HAMAP-Rule" id="MF_00110"/>
    </source>
</evidence>
<keyword evidence="9 18" id="KW-0963">Cytoplasm</keyword>
<dbReference type="GO" id="GO:0009073">
    <property type="term" value="P:aromatic amino acid family biosynthetic process"/>
    <property type="evidence" value="ECO:0007669"/>
    <property type="project" value="UniProtKB-KW"/>
</dbReference>
<keyword evidence="12 18" id="KW-0547">Nucleotide-binding</keyword>
<keyword evidence="10 18" id="KW-0028">Amino-acid biosynthesis</keyword>
<keyword evidence="11 18" id="KW-0479">Metal-binding</keyword>
<evidence type="ECO:0000256" key="12">
    <source>
        <dbReference type="ARBA" id="ARBA00022741"/>
    </source>
</evidence>
<dbReference type="GO" id="GO:0046872">
    <property type="term" value="F:metal ion binding"/>
    <property type="evidence" value="ECO:0007669"/>
    <property type="project" value="UniProtKB-KW"/>
</dbReference>
<evidence type="ECO:0000259" key="19">
    <source>
        <dbReference type="Pfam" id="PF01761"/>
    </source>
</evidence>
<evidence type="ECO:0000256" key="6">
    <source>
        <dbReference type="ARBA" id="ARBA00005412"/>
    </source>
</evidence>
<dbReference type="GO" id="GO:0005737">
    <property type="term" value="C:cytoplasm"/>
    <property type="evidence" value="ECO:0007669"/>
    <property type="project" value="UniProtKB-SubCell"/>
</dbReference>
<dbReference type="GeneID" id="301136758"/>
<evidence type="ECO:0000256" key="17">
    <source>
        <dbReference type="ARBA" id="ARBA00023285"/>
    </source>
</evidence>
<keyword evidence="22" id="KW-1185">Reference proteome</keyword>
<evidence type="ECO:0000256" key="14">
    <source>
        <dbReference type="ARBA" id="ARBA00023027"/>
    </source>
</evidence>
<dbReference type="UniPathway" id="UPA00053">
    <property type="reaction ID" value="UER00085"/>
</dbReference>
<evidence type="ECO:0000256" key="4">
    <source>
        <dbReference type="ARBA" id="ARBA00004496"/>
    </source>
</evidence>
<evidence type="ECO:0000256" key="10">
    <source>
        <dbReference type="ARBA" id="ARBA00022605"/>
    </source>
</evidence>
<feature type="binding site" evidence="18">
    <location>
        <position position="139"/>
    </location>
    <ligand>
        <name>NAD(+)</name>
        <dbReference type="ChEBI" id="CHEBI:57540"/>
    </ligand>
</feature>
<dbReference type="OrthoDB" id="9806583at2"/>
<comment type="similarity">
    <text evidence="6 18">Belongs to the sugar phosphate cyclases superfamily. Dehydroquinate synthase family.</text>
</comment>
<comment type="pathway">
    <text evidence="5 18">Metabolic intermediate biosynthesis; chorismate biosynthesis; chorismate from D-erythrose 4-phosphate and phosphoenolpyruvate: step 2/7.</text>
</comment>
<dbReference type="InterPro" id="IPR016037">
    <property type="entry name" value="DHQ_synth_AroB"/>
</dbReference>
<dbReference type="HAMAP" id="MF_00110">
    <property type="entry name" value="DHQ_synthase"/>
    <property type="match status" value="1"/>
</dbReference>
<comment type="function">
    <text evidence="18">Catalyzes the conversion of 3-deoxy-D-arabino-heptulosonate 7-phosphate (DAHP) to dehydroquinate (DHQ).</text>
</comment>
<evidence type="ECO:0000256" key="3">
    <source>
        <dbReference type="ARBA" id="ARBA00001947"/>
    </source>
</evidence>
<dbReference type="PANTHER" id="PTHR43622">
    <property type="entry name" value="3-DEHYDROQUINATE SYNTHASE"/>
    <property type="match status" value="1"/>
</dbReference>
<comment type="cofactor">
    <cofactor evidence="2 18">
        <name>NAD(+)</name>
        <dbReference type="ChEBI" id="CHEBI:57540"/>
    </cofactor>
</comment>
<dbReference type="InterPro" id="IPR056179">
    <property type="entry name" value="DHQS_C"/>
</dbReference>
<dbReference type="Pfam" id="PF01761">
    <property type="entry name" value="DHQ_synthase"/>
    <property type="match status" value="1"/>
</dbReference>
<sequence length="363" mass="40548">MNIPVKAKSHAYEVQISANRLTEAVKSFDQQLSKADKIIVFTDENVWRLHSERFTAEFPYPFKVNILEAGEDCKTFESFFAAQSFLLEQKCTRKTFVFAFGGGAVGDLTGFVASTFMRGIPFIQIPTTILAHDSAVGGKTAINHPLGKNMIGAFYQPQGVLYDISYLTTLPEKEVRSGMAEVIKHALISDEKWLAELMATNSILDFSQADLAKHLEQGIRVKASIVAEDEEEHSVRKFLNFGHTYGHAIEAASGFGKLAHGEAVMIGMVYALILSERYGTIPATVTRSFIEFAVRNGYSFDAVKQFTFEQLLDYLMKDKKAEYGILQFVLLKKIGEPFVQQISIEECQEIDGLLRVLIKEVLA</sequence>
<keyword evidence="13 18" id="KW-0862">Zinc</keyword>
<feature type="binding site" evidence="18">
    <location>
        <position position="148"/>
    </location>
    <ligand>
        <name>NAD(+)</name>
        <dbReference type="ChEBI" id="CHEBI:57540"/>
    </ligand>
</feature>
<feature type="binding site" evidence="18">
    <location>
        <position position="260"/>
    </location>
    <ligand>
        <name>Zn(2+)</name>
        <dbReference type="ChEBI" id="CHEBI:29105"/>
    </ligand>
</feature>
<evidence type="ECO:0000256" key="13">
    <source>
        <dbReference type="ARBA" id="ARBA00022833"/>
    </source>
</evidence>
<dbReference type="SUPFAM" id="SSF56796">
    <property type="entry name" value="Dehydroquinate synthase-like"/>
    <property type="match status" value="1"/>
</dbReference>
<dbReference type="EC" id="4.2.3.4" evidence="7 18"/>
<evidence type="ECO:0000256" key="7">
    <source>
        <dbReference type="ARBA" id="ARBA00013031"/>
    </source>
</evidence>
<evidence type="ECO:0000313" key="22">
    <source>
        <dbReference type="Proteomes" id="UP000036867"/>
    </source>
</evidence>
<dbReference type="GO" id="GO:0003856">
    <property type="term" value="F:3-dehydroquinate synthase activity"/>
    <property type="evidence" value="ECO:0007669"/>
    <property type="project" value="UniProtKB-UniRule"/>
</dbReference>
<comment type="caution">
    <text evidence="18">Lacks conserved residue(s) required for the propagation of feature annotation.</text>
</comment>
<dbReference type="STRING" id="263475.AMD00_11690"/>
<dbReference type="InterPro" id="IPR050071">
    <property type="entry name" value="Dehydroquinate_synthase"/>
</dbReference>
<accession>A0A0M0LEC7</accession>
<dbReference type="GO" id="GO:0008652">
    <property type="term" value="P:amino acid biosynthetic process"/>
    <property type="evidence" value="ECO:0007669"/>
    <property type="project" value="UniProtKB-KW"/>
</dbReference>
<keyword evidence="17 18" id="KW-0170">Cobalt</keyword>
<protein>
    <recommendedName>
        <fullName evidence="8 18">3-dehydroquinate synthase</fullName>
        <shortName evidence="18">DHQS</shortName>
        <ecNumber evidence="7 18">4.2.3.4</ecNumber>
    </recommendedName>
</protein>
<evidence type="ECO:0000256" key="2">
    <source>
        <dbReference type="ARBA" id="ARBA00001911"/>
    </source>
</evidence>
<organism evidence="21 22">
    <name type="scientific">Viridibacillus arvi</name>
    <dbReference type="NCBI Taxonomy" id="263475"/>
    <lineage>
        <taxon>Bacteria</taxon>
        <taxon>Bacillati</taxon>
        <taxon>Bacillota</taxon>
        <taxon>Bacilli</taxon>
        <taxon>Bacillales</taxon>
        <taxon>Caryophanaceae</taxon>
        <taxon>Viridibacillus</taxon>
    </lineage>
</organism>
<comment type="caution">
    <text evidence="21">The sequence shown here is derived from an EMBL/GenBank/DDBJ whole genome shotgun (WGS) entry which is preliminary data.</text>
</comment>
<dbReference type="FunFam" id="3.40.50.1970:FF:000007">
    <property type="entry name" value="Pentafunctional AROM polypeptide"/>
    <property type="match status" value="1"/>
</dbReference>
<dbReference type="Gene3D" id="3.40.50.1970">
    <property type="match status" value="1"/>
</dbReference>
<dbReference type="PANTHER" id="PTHR43622:SF7">
    <property type="entry name" value="3-DEHYDROQUINATE SYNTHASE, CHLOROPLASTIC"/>
    <property type="match status" value="1"/>
</dbReference>
<evidence type="ECO:0000259" key="20">
    <source>
        <dbReference type="Pfam" id="PF24621"/>
    </source>
</evidence>
<comment type="subcellular location">
    <subcellularLocation>
        <location evidence="4 18">Cytoplasm</location>
    </subcellularLocation>
</comment>
<dbReference type="Pfam" id="PF24621">
    <property type="entry name" value="DHQS_C"/>
    <property type="match status" value="1"/>
</dbReference>
<dbReference type="InterPro" id="IPR030963">
    <property type="entry name" value="DHQ_synth_fam"/>
</dbReference>
<dbReference type="GO" id="GO:0009423">
    <property type="term" value="P:chorismate biosynthetic process"/>
    <property type="evidence" value="ECO:0007669"/>
    <property type="project" value="UniProtKB-UniRule"/>
</dbReference>
<dbReference type="InterPro" id="IPR030960">
    <property type="entry name" value="DHQS/DOIS_N"/>
</dbReference>
<dbReference type="EMBL" id="LILB01000005">
    <property type="protein sequence ID" value="KOO49053.1"/>
    <property type="molecule type" value="Genomic_DNA"/>
</dbReference>
<dbReference type="Gene3D" id="1.20.1090.10">
    <property type="entry name" value="Dehydroquinate synthase-like - alpha domain"/>
    <property type="match status" value="1"/>
</dbReference>
<keyword evidence="16 18" id="KW-0456">Lyase</keyword>
<keyword evidence="14 18" id="KW-0520">NAD</keyword>
<comment type="catalytic activity">
    <reaction evidence="1 18">
        <text>7-phospho-2-dehydro-3-deoxy-D-arabino-heptonate = 3-dehydroquinate + phosphate</text>
        <dbReference type="Rhea" id="RHEA:21968"/>
        <dbReference type="ChEBI" id="CHEBI:32364"/>
        <dbReference type="ChEBI" id="CHEBI:43474"/>
        <dbReference type="ChEBI" id="CHEBI:58394"/>
        <dbReference type="EC" id="4.2.3.4"/>
    </reaction>
</comment>
<evidence type="ECO:0000313" key="21">
    <source>
        <dbReference type="EMBL" id="KOO49053.1"/>
    </source>
</evidence>
<keyword evidence="15 18" id="KW-0057">Aromatic amino acid biosynthesis</keyword>
<dbReference type="Proteomes" id="UP000036867">
    <property type="component" value="Unassembled WGS sequence"/>
</dbReference>
<dbReference type="AlphaFoldDB" id="A0A0M0LEC7"/>
<comment type="cofactor">
    <cofactor evidence="18">
        <name>Co(2+)</name>
        <dbReference type="ChEBI" id="CHEBI:48828"/>
    </cofactor>
    <cofactor evidence="18">
        <name>Zn(2+)</name>
        <dbReference type="ChEBI" id="CHEBI:29105"/>
    </cofactor>
    <text evidence="18">Binds 1 divalent metal cation per subunit. Can use either Co(2+) or Zn(2+).</text>
</comment>
<gene>
    <name evidence="18" type="primary">aroB</name>
    <name evidence="21" type="ORF">AMD00_11690</name>
</gene>
<evidence type="ECO:0000256" key="15">
    <source>
        <dbReference type="ARBA" id="ARBA00023141"/>
    </source>
</evidence>
<dbReference type="RefSeq" id="WP_053417247.1">
    <property type="nucleotide sequence ID" value="NZ_LILB01000005.1"/>
</dbReference>
<evidence type="ECO:0000256" key="9">
    <source>
        <dbReference type="ARBA" id="ARBA00022490"/>
    </source>
</evidence>
<feature type="binding site" evidence="18">
    <location>
        <begin position="103"/>
        <end position="107"/>
    </location>
    <ligand>
        <name>NAD(+)</name>
        <dbReference type="ChEBI" id="CHEBI:57540"/>
    </ligand>
</feature>